<feature type="transmembrane region" description="Helical" evidence="13">
    <location>
        <begin position="40"/>
        <end position="64"/>
    </location>
</feature>
<evidence type="ECO:0000256" key="4">
    <source>
        <dbReference type="ARBA" id="ARBA00022679"/>
    </source>
</evidence>
<dbReference type="RefSeq" id="WP_180135520.1">
    <property type="nucleotide sequence ID" value="NZ_JABMKT010000006.1"/>
</dbReference>
<proteinExistence type="inferred from homology"/>
<feature type="transmembrane region" description="Helical" evidence="13">
    <location>
        <begin position="84"/>
        <end position="109"/>
    </location>
</feature>
<evidence type="ECO:0000256" key="10">
    <source>
        <dbReference type="ARBA" id="ARBA00023264"/>
    </source>
</evidence>
<keyword evidence="6 13" id="KW-1133">Transmembrane helix</keyword>
<evidence type="ECO:0000256" key="1">
    <source>
        <dbReference type="ARBA" id="ARBA00004141"/>
    </source>
</evidence>
<comment type="subcellular location">
    <subcellularLocation>
        <location evidence="1">Membrane</location>
        <topology evidence="1">Multi-pass membrane protein</topology>
    </subcellularLocation>
</comment>
<keyword evidence="9" id="KW-0594">Phospholipid biosynthesis</keyword>
<reference evidence="14 15" key="1">
    <citation type="submission" date="2020-05" db="EMBL/GenBank/DDBJ databases">
        <title>Streptobacillus felis strain LHL191014123.</title>
        <authorList>
            <person name="Fawzy A."/>
            <person name="Rau J."/>
            <person name="Risse K."/>
            <person name="Schauerte N."/>
            <person name="Geiger C."/>
            <person name="Blom J."/>
            <person name="Imirzalioglu C."/>
            <person name="Falgenhauer J."/>
            <person name="Bach A."/>
            <person name="Herden C."/>
            <person name="Eisenberg T."/>
        </authorList>
    </citation>
    <scope>NUCLEOTIDE SEQUENCE [LARGE SCALE GENOMIC DNA]</scope>
    <source>
        <strain evidence="14 15">LHL191014123</strain>
    </source>
</reference>
<dbReference type="GO" id="GO:0046474">
    <property type="term" value="P:glycerophospholipid biosynthetic process"/>
    <property type="evidence" value="ECO:0007669"/>
    <property type="project" value="TreeGrafter"/>
</dbReference>
<keyword evidence="3" id="KW-0444">Lipid biosynthesis</keyword>
<dbReference type="EC" id="2.7.8.5" evidence="11"/>
<feature type="transmembrane region" description="Helical" evidence="13">
    <location>
        <begin position="12"/>
        <end position="28"/>
    </location>
</feature>
<evidence type="ECO:0000256" key="6">
    <source>
        <dbReference type="ARBA" id="ARBA00022989"/>
    </source>
</evidence>
<dbReference type="Pfam" id="PF01066">
    <property type="entry name" value="CDP-OH_P_transf"/>
    <property type="match status" value="1"/>
</dbReference>
<keyword evidence="5 13" id="KW-0812">Transmembrane</keyword>
<dbReference type="InterPro" id="IPR004570">
    <property type="entry name" value="Phosphatidylglycerol_P_synth"/>
</dbReference>
<evidence type="ECO:0000256" key="12">
    <source>
        <dbReference type="RuleBase" id="RU003750"/>
    </source>
</evidence>
<dbReference type="PANTHER" id="PTHR14269:SF62">
    <property type="entry name" value="CDP-DIACYLGLYCEROL--GLYCEROL-3-PHOSPHATE 3-PHOSPHATIDYLTRANSFERASE 1, CHLOROPLASTIC"/>
    <property type="match status" value="1"/>
</dbReference>
<evidence type="ECO:0000313" key="14">
    <source>
        <dbReference type="EMBL" id="NYV27580.1"/>
    </source>
</evidence>
<evidence type="ECO:0000256" key="2">
    <source>
        <dbReference type="ARBA" id="ARBA00010441"/>
    </source>
</evidence>
<dbReference type="InterPro" id="IPR000462">
    <property type="entry name" value="CDP-OH_P_trans"/>
</dbReference>
<evidence type="ECO:0000256" key="8">
    <source>
        <dbReference type="ARBA" id="ARBA00023136"/>
    </source>
</evidence>
<keyword evidence="4 12" id="KW-0808">Transferase</keyword>
<comment type="similarity">
    <text evidence="2 12">Belongs to the CDP-alcohol phosphatidyltransferase class-I family.</text>
</comment>
<evidence type="ECO:0000256" key="11">
    <source>
        <dbReference type="NCBIfam" id="TIGR00560"/>
    </source>
</evidence>
<dbReference type="InterPro" id="IPR043130">
    <property type="entry name" value="CDP-OH_PTrfase_TM_dom"/>
</dbReference>
<dbReference type="EMBL" id="JABMKT010000006">
    <property type="protein sequence ID" value="NYV27580.1"/>
    <property type="molecule type" value="Genomic_DNA"/>
</dbReference>
<dbReference type="GO" id="GO:0016020">
    <property type="term" value="C:membrane"/>
    <property type="evidence" value="ECO:0007669"/>
    <property type="project" value="UniProtKB-SubCell"/>
</dbReference>
<keyword evidence="10" id="KW-1208">Phospholipid metabolism</keyword>
<organism evidence="14 15">
    <name type="scientific">Streptobacillus felis</name>
    <dbReference type="NCBI Taxonomy" id="1384509"/>
    <lineage>
        <taxon>Bacteria</taxon>
        <taxon>Fusobacteriati</taxon>
        <taxon>Fusobacteriota</taxon>
        <taxon>Fusobacteriia</taxon>
        <taxon>Fusobacteriales</taxon>
        <taxon>Leptotrichiaceae</taxon>
        <taxon>Streptobacillus</taxon>
    </lineage>
</organism>
<dbReference type="GO" id="GO:0008444">
    <property type="term" value="F:CDP-diacylglycerol-glycerol-3-phosphate 3-phosphatidyltransferase activity"/>
    <property type="evidence" value="ECO:0007669"/>
    <property type="project" value="UniProtKB-UniRule"/>
</dbReference>
<dbReference type="PANTHER" id="PTHR14269">
    <property type="entry name" value="CDP-DIACYLGLYCEROL--GLYCEROL-3-PHOSPHATE 3-PHOSPHATIDYLTRANSFERASE-RELATED"/>
    <property type="match status" value="1"/>
</dbReference>
<accession>A0A7Z0PGE2</accession>
<evidence type="ECO:0000256" key="9">
    <source>
        <dbReference type="ARBA" id="ARBA00023209"/>
    </source>
</evidence>
<protein>
    <recommendedName>
        <fullName evidence="11">CDP-diacylglycerol--glycerol-3-phosphate 3-phosphatidyltransferase</fullName>
        <ecNumber evidence="11">2.7.8.5</ecNumber>
    </recommendedName>
</protein>
<dbReference type="PIRSF" id="PIRSF000847">
    <property type="entry name" value="Phos_ph_gly_syn"/>
    <property type="match status" value="1"/>
</dbReference>
<evidence type="ECO:0000256" key="7">
    <source>
        <dbReference type="ARBA" id="ARBA00023098"/>
    </source>
</evidence>
<evidence type="ECO:0000313" key="15">
    <source>
        <dbReference type="Proteomes" id="UP000526184"/>
    </source>
</evidence>
<comment type="caution">
    <text evidence="14">The sequence shown here is derived from an EMBL/GenBank/DDBJ whole genome shotgun (WGS) entry which is preliminary data.</text>
</comment>
<dbReference type="InterPro" id="IPR050324">
    <property type="entry name" value="CDP-alcohol_PTase-I"/>
</dbReference>
<dbReference type="Gene3D" id="1.20.120.1760">
    <property type="match status" value="1"/>
</dbReference>
<dbReference type="InterPro" id="IPR048254">
    <property type="entry name" value="CDP_ALCOHOL_P_TRANSF_CS"/>
</dbReference>
<dbReference type="AlphaFoldDB" id="A0A7Z0PGE2"/>
<evidence type="ECO:0000256" key="5">
    <source>
        <dbReference type="ARBA" id="ARBA00022692"/>
    </source>
</evidence>
<sequence>MINKINLPNKLTLIRIVLTPILLLLMIFKYEASTLTVSKVLLHILVVLLFASIALTDFFDGYIARRDNLVTNFGKLLDPIADKVFVFSVLIVLVKYNMLSIWMVIILLAREFVVVAIRMLILENGGEVVAASSSAKLKTATQMIALLFALLFPFGKVINSLVLLPAVVFSIISMLEYYNLVKKYIGEDM</sequence>
<evidence type="ECO:0000256" key="13">
    <source>
        <dbReference type="SAM" id="Phobius"/>
    </source>
</evidence>
<evidence type="ECO:0000256" key="3">
    <source>
        <dbReference type="ARBA" id="ARBA00022516"/>
    </source>
</evidence>
<keyword evidence="8 13" id="KW-0472">Membrane</keyword>
<name>A0A7Z0PGE2_9FUSO</name>
<gene>
    <name evidence="14" type="primary">pgsA</name>
    <name evidence="14" type="ORF">HP397_01890</name>
</gene>
<keyword evidence="15" id="KW-1185">Reference proteome</keyword>
<keyword evidence="7" id="KW-0443">Lipid metabolism</keyword>
<dbReference type="Proteomes" id="UP000526184">
    <property type="component" value="Unassembled WGS sequence"/>
</dbReference>
<dbReference type="NCBIfam" id="TIGR00560">
    <property type="entry name" value="pgsA"/>
    <property type="match status" value="1"/>
</dbReference>
<feature type="transmembrane region" description="Helical" evidence="13">
    <location>
        <begin position="144"/>
        <end position="172"/>
    </location>
</feature>
<dbReference type="PROSITE" id="PS00379">
    <property type="entry name" value="CDP_ALCOHOL_P_TRANSF"/>
    <property type="match status" value="1"/>
</dbReference>